<dbReference type="AlphaFoldDB" id="A0A7Y9ZKP8"/>
<dbReference type="PANTHER" id="PTHR42856">
    <property type="entry name" value="ACYL-COENZYME A THIOESTERASE PAAI"/>
    <property type="match status" value="1"/>
</dbReference>
<proteinExistence type="predicted"/>
<dbReference type="PANTHER" id="PTHR42856:SF1">
    <property type="entry name" value="ACYL-COENZYME A THIOESTERASE PAAI"/>
    <property type="match status" value="1"/>
</dbReference>
<evidence type="ECO:0000259" key="2">
    <source>
        <dbReference type="Pfam" id="PF03061"/>
    </source>
</evidence>
<dbReference type="Gene3D" id="3.10.129.10">
    <property type="entry name" value="Hotdog Thioesterase"/>
    <property type="match status" value="1"/>
</dbReference>
<reference evidence="3 4" key="1">
    <citation type="submission" date="2020-07" db="EMBL/GenBank/DDBJ databases">
        <title>Sequencing the genomes of 1000 actinobacteria strains.</title>
        <authorList>
            <person name="Klenk H.-P."/>
        </authorList>
    </citation>
    <scope>NUCLEOTIDE SEQUENCE [LARGE SCALE GENOMIC DNA]</scope>
    <source>
        <strain evidence="3 4">DSM 15131</strain>
    </source>
</reference>
<protein>
    <submittedName>
        <fullName evidence="3">Acyl-CoA thioesterase</fullName>
        <ecNumber evidence="3">3.1.2.-</ecNumber>
    </submittedName>
</protein>
<dbReference type="InterPro" id="IPR052723">
    <property type="entry name" value="Acyl-CoA_thioesterase_PaaI"/>
</dbReference>
<accession>A0A7Y9ZKP8</accession>
<gene>
    <name evidence="3" type="ORF">BJ993_004327</name>
</gene>
<dbReference type="Pfam" id="PF03061">
    <property type="entry name" value="4HBT"/>
    <property type="match status" value="1"/>
</dbReference>
<comment type="caution">
    <text evidence="3">The sequence shown here is derived from an EMBL/GenBank/DDBJ whole genome shotgun (WGS) entry which is preliminary data.</text>
</comment>
<organism evidence="3 4">
    <name type="scientific">Nocardioides aromaticivorans</name>
    <dbReference type="NCBI Taxonomy" id="200618"/>
    <lineage>
        <taxon>Bacteria</taxon>
        <taxon>Bacillati</taxon>
        <taxon>Actinomycetota</taxon>
        <taxon>Actinomycetes</taxon>
        <taxon>Propionibacteriales</taxon>
        <taxon>Nocardioidaceae</taxon>
        <taxon>Nocardioides</taxon>
    </lineage>
</organism>
<evidence type="ECO:0000313" key="4">
    <source>
        <dbReference type="Proteomes" id="UP000562045"/>
    </source>
</evidence>
<sequence length="127" mass="13357">MSGPRTDAFAAFLGVDVTGYGGGRAEARVRVSQDHLNPHGTAHGSFLFSLAGIALAAAANDDEHSGVVSAVHIDYVRPARPGDDLVATAELAERLAKEDLFVVRVVHGDELVARASGRANRRVRQAS</sequence>
<dbReference type="NCBIfam" id="TIGR00369">
    <property type="entry name" value="unchar_dom_1"/>
    <property type="match status" value="1"/>
</dbReference>
<dbReference type="EMBL" id="JACBZM010000001">
    <property type="protein sequence ID" value="NYI47247.1"/>
    <property type="molecule type" value="Genomic_DNA"/>
</dbReference>
<name>A0A7Y9ZKP8_9ACTN</name>
<dbReference type="InterPro" id="IPR006683">
    <property type="entry name" value="Thioestr_dom"/>
</dbReference>
<feature type="domain" description="Thioesterase" evidence="2">
    <location>
        <begin position="39"/>
        <end position="92"/>
    </location>
</feature>
<dbReference type="CDD" id="cd03443">
    <property type="entry name" value="PaaI_thioesterase"/>
    <property type="match status" value="1"/>
</dbReference>
<dbReference type="InterPro" id="IPR029069">
    <property type="entry name" value="HotDog_dom_sf"/>
</dbReference>
<dbReference type="RefSeq" id="WP_179651183.1">
    <property type="nucleotide sequence ID" value="NZ_JACBZM010000001.1"/>
</dbReference>
<dbReference type="Proteomes" id="UP000562045">
    <property type="component" value="Unassembled WGS sequence"/>
</dbReference>
<dbReference type="InterPro" id="IPR003736">
    <property type="entry name" value="PAAI_dom"/>
</dbReference>
<keyword evidence="1 3" id="KW-0378">Hydrolase</keyword>
<dbReference type="SUPFAM" id="SSF54637">
    <property type="entry name" value="Thioesterase/thiol ester dehydrase-isomerase"/>
    <property type="match status" value="1"/>
</dbReference>
<evidence type="ECO:0000313" key="3">
    <source>
        <dbReference type="EMBL" id="NYI47247.1"/>
    </source>
</evidence>
<dbReference type="EC" id="3.1.2.-" evidence="3"/>
<dbReference type="GO" id="GO:0016289">
    <property type="term" value="F:acyl-CoA hydrolase activity"/>
    <property type="evidence" value="ECO:0007669"/>
    <property type="project" value="TreeGrafter"/>
</dbReference>
<evidence type="ECO:0000256" key="1">
    <source>
        <dbReference type="ARBA" id="ARBA00022801"/>
    </source>
</evidence>